<dbReference type="EMBL" id="JBHUMZ010000019">
    <property type="protein sequence ID" value="MFD2638659.1"/>
    <property type="molecule type" value="Genomic_DNA"/>
</dbReference>
<organism evidence="1 2">
    <name type="scientific">Piscibacillus salipiscarius</name>
    <dbReference type="NCBI Taxonomy" id="299480"/>
    <lineage>
        <taxon>Bacteria</taxon>
        <taxon>Bacillati</taxon>
        <taxon>Bacillota</taxon>
        <taxon>Bacilli</taxon>
        <taxon>Bacillales</taxon>
        <taxon>Bacillaceae</taxon>
        <taxon>Piscibacillus</taxon>
    </lineage>
</organism>
<reference evidence="2" key="1">
    <citation type="journal article" date="2019" name="Int. J. Syst. Evol. Microbiol.">
        <title>The Global Catalogue of Microorganisms (GCM) 10K type strain sequencing project: providing services to taxonomists for standard genome sequencing and annotation.</title>
        <authorList>
            <consortium name="The Broad Institute Genomics Platform"/>
            <consortium name="The Broad Institute Genome Sequencing Center for Infectious Disease"/>
            <person name="Wu L."/>
            <person name="Ma J."/>
        </authorList>
    </citation>
    <scope>NUCLEOTIDE SEQUENCE [LARGE SCALE GENOMIC DNA]</scope>
    <source>
        <strain evidence="2">TISTR 1571</strain>
    </source>
</reference>
<comment type="caution">
    <text evidence="1">The sequence shown here is derived from an EMBL/GenBank/DDBJ whole genome shotgun (WGS) entry which is preliminary data.</text>
</comment>
<evidence type="ECO:0000313" key="2">
    <source>
        <dbReference type="Proteomes" id="UP001597452"/>
    </source>
</evidence>
<dbReference type="Gene3D" id="3.10.450.50">
    <property type="match status" value="1"/>
</dbReference>
<proteinExistence type="predicted"/>
<evidence type="ECO:0000313" key="1">
    <source>
        <dbReference type="EMBL" id="MFD2638659.1"/>
    </source>
</evidence>
<accession>A0ABW5Q9L7</accession>
<dbReference type="InterPro" id="IPR032710">
    <property type="entry name" value="NTF2-like_dom_sf"/>
</dbReference>
<gene>
    <name evidence="1" type="ORF">ACFSW4_07280</name>
</gene>
<sequence>MDQNLLNDFKRFLKEYRESWNSLDAERMSAHQSKDLIVRWANPDAEVSDWGADAAKEGWYQAYKQFEGRNPKWHFEDLFIDINSQQEGVAVFLVTFELDGSLVNSKLLFAETFRQEQGEWKKIREYVENGFSLEQKVHT</sequence>
<dbReference type="SUPFAM" id="SSF54427">
    <property type="entry name" value="NTF2-like"/>
    <property type="match status" value="1"/>
</dbReference>
<keyword evidence="2" id="KW-1185">Reference proteome</keyword>
<name>A0ABW5Q9L7_9BACI</name>
<dbReference type="RefSeq" id="WP_054752386.1">
    <property type="nucleotide sequence ID" value="NZ_JBHUMZ010000019.1"/>
</dbReference>
<protein>
    <submittedName>
        <fullName evidence="1">Nuclear transport factor 2 family protein</fullName>
    </submittedName>
</protein>
<dbReference type="Proteomes" id="UP001597452">
    <property type="component" value="Unassembled WGS sequence"/>
</dbReference>